<evidence type="ECO:0000256" key="6">
    <source>
        <dbReference type="ARBA" id="ARBA00023136"/>
    </source>
</evidence>
<feature type="domain" description="ABC transmembrane type-1" evidence="8">
    <location>
        <begin position="19"/>
        <end position="216"/>
    </location>
</feature>
<dbReference type="SUPFAM" id="SSF161098">
    <property type="entry name" value="MetI-like"/>
    <property type="match status" value="1"/>
</dbReference>
<sequence>MADTSTISGILRTLVLPEMWNTIYMLLLTSILSMIFGCIVALIMICTRKGGLHANRVVFIVFETVVDLLISMPFIVLAVALTPLTVLIVGTSIGKTAALVPLTFVTTPVFAKFIYDGMLEVNPWLVQAAKSFGASDIQILRIMVKDSVPSIISGATLSCVTTLSSIAMMGAIGAGGVGAVAIIYGYQRSNYTVIWVVVGVLAVITQAIQIAGEYIYKKWR</sequence>
<dbReference type="RefSeq" id="WP_109708285.1">
    <property type="nucleotide sequence ID" value="NZ_QGDS01000001.1"/>
</dbReference>
<dbReference type="Proteomes" id="UP000254051">
    <property type="component" value="Unassembled WGS sequence"/>
</dbReference>
<dbReference type="InterPro" id="IPR000515">
    <property type="entry name" value="MetI-like"/>
</dbReference>
<reference evidence="10" key="1">
    <citation type="submission" date="2017-07" db="EMBL/GenBank/DDBJ databases">
        <authorList>
            <person name="Varghese N."/>
            <person name="Submissions S."/>
        </authorList>
    </citation>
    <scope>NUCLEOTIDE SEQUENCE [LARGE SCALE GENOMIC DNA]</scope>
    <source>
        <strain evidence="10">NLAE-zl-C134</strain>
    </source>
</reference>
<evidence type="ECO:0000256" key="1">
    <source>
        <dbReference type="ARBA" id="ARBA00004651"/>
    </source>
</evidence>
<accession>A0A316A2X7</accession>
<feature type="transmembrane region" description="Helical" evidence="7">
    <location>
        <begin position="57"/>
        <end position="90"/>
    </location>
</feature>
<dbReference type="PANTHER" id="PTHR30450">
    <property type="entry name" value="ABC TRANSPORTER PERMEASE"/>
    <property type="match status" value="1"/>
</dbReference>
<dbReference type="Pfam" id="PF00528">
    <property type="entry name" value="BPD_transp_1"/>
    <property type="match status" value="1"/>
</dbReference>
<comment type="similarity">
    <text evidence="7">Belongs to the binding-protein-dependent transport system permease family.</text>
</comment>
<dbReference type="OrthoDB" id="9793490at2"/>
<keyword evidence="2 7" id="KW-0813">Transport</keyword>
<evidence type="ECO:0000256" key="3">
    <source>
        <dbReference type="ARBA" id="ARBA00022475"/>
    </source>
</evidence>
<keyword evidence="3" id="KW-1003">Cell membrane</keyword>
<keyword evidence="5 7" id="KW-1133">Transmembrane helix</keyword>
<proteinExistence type="inferred from homology"/>
<evidence type="ECO:0000313" key="10">
    <source>
        <dbReference type="Proteomes" id="UP000254051"/>
    </source>
</evidence>
<evidence type="ECO:0000256" key="4">
    <source>
        <dbReference type="ARBA" id="ARBA00022692"/>
    </source>
</evidence>
<evidence type="ECO:0000259" key="8">
    <source>
        <dbReference type="PROSITE" id="PS50928"/>
    </source>
</evidence>
<dbReference type="InterPro" id="IPR051322">
    <property type="entry name" value="AA_ABC_Transporter_Permease"/>
</dbReference>
<keyword evidence="10" id="KW-1185">Reference proteome</keyword>
<feature type="transmembrane region" description="Helical" evidence="7">
    <location>
        <begin position="23"/>
        <end position="45"/>
    </location>
</feature>
<feature type="transmembrane region" description="Helical" evidence="7">
    <location>
        <begin position="192"/>
        <end position="216"/>
    </location>
</feature>
<evidence type="ECO:0000256" key="5">
    <source>
        <dbReference type="ARBA" id="ARBA00022989"/>
    </source>
</evidence>
<organism evidence="9 10">
    <name type="scientific">Faecalicatena contorta</name>
    <dbReference type="NCBI Taxonomy" id="39482"/>
    <lineage>
        <taxon>Bacteria</taxon>
        <taxon>Bacillati</taxon>
        <taxon>Bacillota</taxon>
        <taxon>Clostridia</taxon>
        <taxon>Lachnospirales</taxon>
        <taxon>Lachnospiraceae</taxon>
        <taxon>Faecalicatena</taxon>
    </lineage>
</organism>
<feature type="transmembrane region" description="Helical" evidence="7">
    <location>
        <begin position="166"/>
        <end position="186"/>
    </location>
</feature>
<comment type="subcellular location">
    <subcellularLocation>
        <location evidence="1 7">Cell membrane</location>
        <topology evidence="1 7">Multi-pass membrane protein</topology>
    </subcellularLocation>
</comment>
<evidence type="ECO:0000256" key="2">
    <source>
        <dbReference type="ARBA" id="ARBA00022448"/>
    </source>
</evidence>
<gene>
    <name evidence="9" type="ORF">SAMN05216529_101110</name>
</gene>
<evidence type="ECO:0000256" key="7">
    <source>
        <dbReference type="RuleBase" id="RU363032"/>
    </source>
</evidence>
<dbReference type="PROSITE" id="PS50928">
    <property type="entry name" value="ABC_TM1"/>
    <property type="match status" value="1"/>
</dbReference>
<dbReference type="GO" id="GO:0005886">
    <property type="term" value="C:plasma membrane"/>
    <property type="evidence" value="ECO:0007669"/>
    <property type="project" value="UniProtKB-SubCell"/>
</dbReference>
<evidence type="ECO:0000313" key="9">
    <source>
        <dbReference type="EMBL" id="SUQ12221.1"/>
    </source>
</evidence>
<dbReference type="CDD" id="cd06261">
    <property type="entry name" value="TM_PBP2"/>
    <property type="match status" value="1"/>
</dbReference>
<dbReference type="AlphaFoldDB" id="A0A316A2X7"/>
<dbReference type="InterPro" id="IPR035906">
    <property type="entry name" value="MetI-like_sf"/>
</dbReference>
<keyword evidence="6 7" id="KW-0472">Membrane</keyword>
<dbReference type="GO" id="GO:0048473">
    <property type="term" value="P:D-methionine transmembrane transport"/>
    <property type="evidence" value="ECO:0007669"/>
    <property type="project" value="TreeGrafter"/>
</dbReference>
<name>A0A316A2X7_9FIRM</name>
<dbReference type="EMBL" id="UHJJ01000001">
    <property type="protein sequence ID" value="SUQ12221.1"/>
    <property type="molecule type" value="Genomic_DNA"/>
</dbReference>
<protein>
    <submittedName>
        <fullName evidence="9">D-methionine transport system permease protein</fullName>
    </submittedName>
</protein>
<dbReference type="PANTHER" id="PTHR30450:SF1">
    <property type="entry name" value="D-METHIONINE TRANSPORT SYSTEM PERMEASE PROTEIN METI-RELATED"/>
    <property type="match status" value="1"/>
</dbReference>
<keyword evidence="4 7" id="KW-0812">Transmembrane</keyword>
<dbReference type="Gene3D" id="1.10.3720.10">
    <property type="entry name" value="MetI-like"/>
    <property type="match status" value="1"/>
</dbReference>